<keyword evidence="4" id="KW-1185">Reference proteome</keyword>
<comment type="caution">
    <text evidence="3">The sequence shown here is derived from an EMBL/GenBank/DDBJ whole genome shotgun (WGS) entry which is preliminary data.</text>
</comment>
<dbReference type="GO" id="GO:0015977">
    <property type="term" value="P:carbon fixation"/>
    <property type="evidence" value="ECO:0007669"/>
    <property type="project" value="InterPro"/>
</dbReference>
<gene>
    <name evidence="3" type="ORF">HK107_08390</name>
</gene>
<organism evidence="3 4">
    <name type="scientific">Parvularcula mediterranea</name>
    <dbReference type="NCBI Taxonomy" id="2732508"/>
    <lineage>
        <taxon>Bacteria</taxon>
        <taxon>Pseudomonadati</taxon>
        <taxon>Pseudomonadota</taxon>
        <taxon>Alphaproteobacteria</taxon>
        <taxon>Parvularculales</taxon>
        <taxon>Parvularculaceae</taxon>
        <taxon>Parvularcula</taxon>
    </lineage>
</organism>
<accession>A0A7Y3RLK5</accession>
<evidence type="ECO:0000313" key="4">
    <source>
        <dbReference type="Proteomes" id="UP000536835"/>
    </source>
</evidence>
<dbReference type="EMBL" id="JABFCX010000002">
    <property type="protein sequence ID" value="NNU16337.1"/>
    <property type="molecule type" value="Genomic_DNA"/>
</dbReference>
<dbReference type="GO" id="GO:0005829">
    <property type="term" value="C:cytosol"/>
    <property type="evidence" value="ECO:0007669"/>
    <property type="project" value="TreeGrafter"/>
</dbReference>
<dbReference type="GO" id="GO:0008964">
    <property type="term" value="F:phosphoenolpyruvate carboxylase activity"/>
    <property type="evidence" value="ECO:0007669"/>
    <property type="project" value="InterPro"/>
</dbReference>
<evidence type="ECO:0000313" key="3">
    <source>
        <dbReference type="EMBL" id="NNU16337.1"/>
    </source>
</evidence>
<dbReference type="Pfam" id="PF00311">
    <property type="entry name" value="PEPcase"/>
    <property type="match status" value="1"/>
</dbReference>
<evidence type="ECO:0000256" key="1">
    <source>
        <dbReference type="ARBA" id="ARBA00003670"/>
    </source>
</evidence>
<name>A0A7Y3RLK5_9PROT</name>
<sequence>MDQDLSLDALRARLADLRAQLENDPLANPVRRMAHDLSRAIEAGRLTLDDTEAMISELACEAARQRKERGAAYLAESGTLSEAISLLTDGVKEPEEFARRLEKPLETIVFTGHPTFAMDEDGGFALRGKRDIAEATTIRTGITLAEEHREARRALAAGADAIVAASREALKLASERYGDAYKDMLPLPVSLATWVGYDLDGRQDISWTRIFCHRLIEKAEALADYIARLDGFASVEGVAEVKARLQASLDRSQKLAEIFSDDENLKDPQDIAAAANRLTADDAERLVSLRLLIADLRKAAKGAGDQETTIGLLGVAALMKARGLGLGEIHFRLNASQIRNASRALIPISRDADLFGHTALQQVNEAIAGVVPVRVNFGSLATETSSARRIAIAAAQITKHIDGDTPIRLLIAECENPVTVLTAIYLSRRYGADKLVDVCPLFETAKSFDRSRRILDVLLAQPAYREQVEQRGRVSIEAGFSDAGRFMGQLSATLAIERLQVQLADEMERNGLGHLEAVIFNTHGESMGRGGHPTSILDRSRYAMSPYARKSFENRGIRLCHEISFQGGDGYSWFASDEAAEAVVAGLLRALTGNPDPDKDPFYERYEASLDFYNTVRKEQIDLFEEEAMATVAMGPGLSLLPPAGSRKTKRQFERSGEEEISLRRIRAISHNGSLQQIGYVANIHAGVGEAISTEPEAYEDMAETSDRFRRLMKLVARAAQLSDMKTLIAYMKLYDGSFWATRPISGGEPQIEKACGDLATHLVGDRRYFAALELAARLRPGAITLKWGLKSMGFEDLDRAPANLDLLHALRIALMQHMFLLGARLPSFARAGGFSRPEVLDEILALDVDRAVQQLREGFPQRQDTEIMKLFDEPADDDGSETGYAAIERDTIAPLERTFNQCRRISLAVAHHFGAHG</sequence>
<dbReference type="Proteomes" id="UP000536835">
    <property type="component" value="Unassembled WGS sequence"/>
</dbReference>
<keyword evidence="3" id="KW-0670">Pyruvate</keyword>
<dbReference type="SUPFAM" id="SSF51621">
    <property type="entry name" value="Phosphoenolpyruvate/pyruvate domain"/>
    <property type="match status" value="1"/>
</dbReference>
<dbReference type="GO" id="GO:0006099">
    <property type="term" value="P:tricarboxylic acid cycle"/>
    <property type="evidence" value="ECO:0007669"/>
    <property type="project" value="InterPro"/>
</dbReference>
<dbReference type="PANTHER" id="PTHR30523:SF6">
    <property type="entry name" value="PHOSPHOENOLPYRUVATE CARBOXYLASE"/>
    <property type="match status" value="1"/>
</dbReference>
<proteinExistence type="predicted"/>
<protein>
    <recommendedName>
        <fullName evidence="2">Phosphoenolpyruvate carboxylase</fullName>
    </recommendedName>
</protein>
<evidence type="ECO:0000256" key="2">
    <source>
        <dbReference type="ARBA" id="ARBA00022419"/>
    </source>
</evidence>
<dbReference type="InterPro" id="IPR015813">
    <property type="entry name" value="Pyrv/PenolPyrv_kinase-like_dom"/>
</dbReference>
<dbReference type="AlphaFoldDB" id="A0A7Y3RLK5"/>
<reference evidence="3 4" key="1">
    <citation type="submission" date="2020-05" db="EMBL/GenBank/DDBJ databases">
        <title>Parvularcula mediterraneae sp. nov., isolated from polypropylene straw from shallow seawater of the seashore of Laganas in Zakynthos island, Greece.</title>
        <authorList>
            <person name="Szabo I."/>
            <person name="Al-Omari J."/>
            <person name="Rado J."/>
            <person name="Szerdahelyi G.S."/>
        </authorList>
    </citation>
    <scope>NUCLEOTIDE SEQUENCE [LARGE SCALE GENOMIC DNA]</scope>
    <source>
        <strain evidence="3 4">ZS-1/3</strain>
    </source>
</reference>
<comment type="function">
    <text evidence="1">Forms oxaloacetate, a four-carbon dicarboxylic acid source for the tricarboxylic acid cycle.</text>
</comment>
<dbReference type="RefSeq" id="WP_173198474.1">
    <property type="nucleotide sequence ID" value="NZ_JABFCX010000002.1"/>
</dbReference>
<dbReference type="PANTHER" id="PTHR30523">
    <property type="entry name" value="PHOSPHOENOLPYRUVATE CARBOXYLASE"/>
    <property type="match status" value="1"/>
</dbReference>
<dbReference type="InterPro" id="IPR021135">
    <property type="entry name" value="PEP_COase"/>
</dbReference>